<protein>
    <recommendedName>
        <fullName evidence="4">Putative gamma-glutamylcyclotransferase</fullName>
    </recommendedName>
</protein>
<feature type="domain" description="Gamma-glutamylcyclotransferase AIG2-like" evidence="5">
    <location>
        <begin position="154"/>
        <end position="221"/>
    </location>
</feature>
<dbReference type="PANTHER" id="PTHR31544:SF2">
    <property type="entry name" value="AIG2-LIKE PROTEIN D"/>
    <property type="match status" value="1"/>
</dbReference>
<keyword evidence="7" id="KW-1185">Reference proteome</keyword>
<dbReference type="PANTHER" id="PTHR31544">
    <property type="entry name" value="AIG2-LIKE PROTEIN D"/>
    <property type="match status" value="1"/>
</dbReference>
<dbReference type="CDD" id="cd06661">
    <property type="entry name" value="GGCT_like"/>
    <property type="match status" value="2"/>
</dbReference>
<feature type="domain" description="Gamma-glutamylcyclotransferase AIG2-like" evidence="5">
    <location>
        <begin position="6"/>
        <end position="129"/>
    </location>
</feature>
<evidence type="ECO:0000313" key="6">
    <source>
        <dbReference type="EMBL" id="PNH06093.1"/>
    </source>
</evidence>
<dbReference type="SUPFAM" id="SSF110857">
    <property type="entry name" value="Gamma-glutamyl cyclotransferase-like"/>
    <property type="match status" value="2"/>
</dbReference>
<dbReference type="InterPro" id="IPR013024">
    <property type="entry name" value="GGCT-like"/>
</dbReference>
<name>A0A2J8A0P0_9CHLO</name>
<reference evidence="6 7" key="1">
    <citation type="journal article" date="2017" name="Mol. Biol. Evol.">
        <title>The 4-celled Tetrabaena socialis nuclear genome reveals the essential components for genetic control of cell number at the origin of multicellularity in the volvocine lineage.</title>
        <authorList>
            <person name="Featherston J."/>
            <person name="Arakaki Y."/>
            <person name="Hanschen E.R."/>
            <person name="Ferris P.J."/>
            <person name="Michod R.E."/>
            <person name="Olson B.J.S.C."/>
            <person name="Nozaki H."/>
            <person name="Durand P.M."/>
        </authorList>
    </citation>
    <scope>NUCLEOTIDE SEQUENCE [LARGE SCALE GENOMIC DNA]</scope>
    <source>
        <strain evidence="6 7">NIES-571</strain>
    </source>
</reference>
<dbReference type="InterPro" id="IPR045038">
    <property type="entry name" value="AIG2-like"/>
</dbReference>
<evidence type="ECO:0000256" key="1">
    <source>
        <dbReference type="ARBA" id="ARBA00002782"/>
    </source>
</evidence>
<dbReference type="InterPro" id="IPR009288">
    <property type="entry name" value="AIG2-like_dom"/>
</dbReference>
<gene>
    <name evidence="6" type="ORF">TSOC_007577</name>
</gene>
<dbReference type="OrthoDB" id="1044435at2759"/>
<evidence type="ECO:0000259" key="5">
    <source>
        <dbReference type="Pfam" id="PF06094"/>
    </source>
</evidence>
<evidence type="ECO:0000313" key="7">
    <source>
        <dbReference type="Proteomes" id="UP000236333"/>
    </source>
</evidence>
<keyword evidence="3" id="KW-0808">Transferase</keyword>
<comment type="function">
    <text evidence="1">Putative gamma-glutamylcyclotransferase.</text>
</comment>
<accession>A0A2J8A0P0</accession>
<dbReference type="GO" id="GO:0016740">
    <property type="term" value="F:transferase activity"/>
    <property type="evidence" value="ECO:0007669"/>
    <property type="project" value="UniProtKB-KW"/>
</dbReference>
<feature type="non-terminal residue" evidence="6">
    <location>
        <position position="221"/>
    </location>
</feature>
<evidence type="ECO:0000256" key="3">
    <source>
        <dbReference type="ARBA" id="ARBA00022679"/>
    </source>
</evidence>
<dbReference type="InterPro" id="IPR036568">
    <property type="entry name" value="GGCT-like_sf"/>
</dbReference>
<evidence type="ECO:0000256" key="2">
    <source>
        <dbReference type="ARBA" id="ARBA00008861"/>
    </source>
</evidence>
<evidence type="ECO:0000256" key="4">
    <source>
        <dbReference type="ARBA" id="ARBA00030602"/>
    </source>
</evidence>
<dbReference type="Pfam" id="PF06094">
    <property type="entry name" value="GGACT"/>
    <property type="match status" value="2"/>
</dbReference>
<dbReference type="AlphaFoldDB" id="A0A2J8A0P0"/>
<comment type="similarity">
    <text evidence="2">Belongs to the gamma-glutamylcyclotransferase family.</text>
</comment>
<dbReference type="Proteomes" id="UP000236333">
    <property type="component" value="Unassembled WGS sequence"/>
</dbReference>
<dbReference type="Gene3D" id="3.10.490.10">
    <property type="entry name" value="Gamma-glutamyl cyclotransferase-like"/>
    <property type="match status" value="2"/>
</dbReference>
<comment type="caution">
    <text evidence="6">The sequence shown here is derived from an EMBL/GenBank/DDBJ whole genome shotgun (WGS) entry which is preliminary data.</text>
</comment>
<organism evidence="6 7">
    <name type="scientific">Tetrabaena socialis</name>
    <dbReference type="NCBI Taxonomy" id="47790"/>
    <lineage>
        <taxon>Eukaryota</taxon>
        <taxon>Viridiplantae</taxon>
        <taxon>Chlorophyta</taxon>
        <taxon>core chlorophytes</taxon>
        <taxon>Chlorophyceae</taxon>
        <taxon>CS clade</taxon>
        <taxon>Chlamydomonadales</taxon>
        <taxon>Tetrabaenaceae</taxon>
        <taxon>Tetrabaena</taxon>
    </lineage>
</organism>
<proteinExistence type="inferred from homology"/>
<sequence>MAGTAFVYGTLMADEVVQSLIKRIPDSKPAVLDDYTRCRIEGRAYPAIIASNGECVNGKVLLDLSEEEMASLDGVWRVYEEGGGAAEGRGEVGPGVEATYETSEYIRTEVAPFLEDGTELHAFAYVWMEEYRCARTPGACLFPMRDRTMPGTAFVYGTLMADEVVKTLIHRVPASKKAVLADYVRCKVQHQVFPAIVASNGARVEGKVLLDLSDKELEILD</sequence>
<dbReference type="EMBL" id="PGGS01000259">
    <property type="protein sequence ID" value="PNH06093.1"/>
    <property type="molecule type" value="Genomic_DNA"/>
</dbReference>